<sequence length="155" mass="16272">MTDPKRKPATPRVPGAGDLIAAAQTAAEAAQRAAGQALDAAQATAGQAFDTAIRLPPASVQLAAQLPDLIANLSTAIDRLNRTIDRLDRTLALTDPAFAAYDRLLPRLEAMISMGEDLFGRLGRLPGVSMLGRLTGGREAPVEPDPPKRGRGRGK</sequence>
<evidence type="ECO:0000313" key="3">
    <source>
        <dbReference type="Proteomes" id="UP000733379"/>
    </source>
</evidence>
<comment type="caution">
    <text evidence="2">The sequence shown here is derived from an EMBL/GenBank/DDBJ whole genome shotgun (WGS) entry which is preliminary data.</text>
</comment>
<dbReference type="EMBL" id="JAHKNI010000014">
    <property type="protein sequence ID" value="MBU3066454.1"/>
    <property type="molecule type" value="Genomic_DNA"/>
</dbReference>
<feature type="region of interest" description="Disordered" evidence="1">
    <location>
        <begin position="133"/>
        <end position="155"/>
    </location>
</feature>
<gene>
    <name evidence="2" type="ORF">KO481_33650</name>
</gene>
<dbReference type="RefSeq" id="WP_215922524.1">
    <property type="nucleotide sequence ID" value="NZ_JAHKNI010000014.1"/>
</dbReference>
<keyword evidence="3" id="KW-1185">Reference proteome</keyword>
<organism evidence="2 3">
    <name type="scientific">Nocardia albiluteola</name>
    <dbReference type="NCBI Taxonomy" id="2842303"/>
    <lineage>
        <taxon>Bacteria</taxon>
        <taxon>Bacillati</taxon>
        <taxon>Actinomycetota</taxon>
        <taxon>Actinomycetes</taxon>
        <taxon>Mycobacteriales</taxon>
        <taxon>Nocardiaceae</taxon>
        <taxon>Nocardia</taxon>
    </lineage>
</organism>
<accession>A0ABS6B810</accession>
<proteinExistence type="predicted"/>
<protein>
    <submittedName>
        <fullName evidence="2">Uncharacterized protein</fullName>
    </submittedName>
</protein>
<reference evidence="2 3" key="1">
    <citation type="submission" date="2021-06" db="EMBL/GenBank/DDBJ databases">
        <title>Actinomycetes sequencing.</title>
        <authorList>
            <person name="Shan Q."/>
        </authorList>
    </citation>
    <scope>NUCLEOTIDE SEQUENCE [LARGE SCALE GENOMIC DNA]</scope>
    <source>
        <strain evidence="2 3">NEAU-G5</strain>
    </source>
</reference>
<evidence type="ECO:0000313" key="2">
    <source>
        <dbReference type="EMBL" id="MBU3066454.1"/>
    </source>
</evidence>
<name>A0ABS6B810_9NOCA</name>
<evidence type="ECO:0000256" key="1">
    <source>
        <dbReference type="SAM" id="MobiDB-lite"/>
    </source>
</evidence>
<dbReference type="Proteomes" id="UP000733379">
    <property type="component" value="Unassembled WGS sequence"/>
</dbReference>